<comment type="caution">
    <text evidence="2">The sequence shown here is derived from an EMBL/GenBank/DDBJ whole genome shotgun (WGS) entry which is preliminary data.</text>
</comment>
<evidence type="ECO:0000313" key="3">
    <source>
        <dbReference type="Proteomes" id="UP000607653"/>
    </source>
</evidence>
<keyword evidence="3" id="KW-1185">Reference proteome</keyword>
<keyword evidence="1" id="KW-0812">Transmembrane</keyword>
<proteinExistence type="predicted"/>
<protein>
    <submittedName>
        <fullName evidence="2">Uncharacterized protein</fullName>
    </submittedName>
</protein>
<keyword evidence="1" id="KW-1133">Transmembrane helix</keyword>
<dbReference type="Proteomes" id="UP000607653">
    <property type="component" value="Unassembled WGS sequence"/>
</dbReference>
<feature type="transmembrane region" description="Helical" evidence="1">
    <location>
        <begin position="54"/>
        <end position="78"/>
    </location>
</feature>
<feature type="transmembrane region" description="Helical" evidence="1">
    <location>
        <begin position="20"/>
        <end position="42"/>
    </location>
</feature>
<dbReference type="EMBL" id="DUZY01000001">
    <property type="protein sequence ID" value="DAD20753.1"/>
    <property type="molecule type" value="Genomic_DNA"/>
</dbReference>
<name>A0A822XM22_NELNU</name>
<sequence>MRPMFSHLSVDMGEELSRMFWHWILLKYPPIQTKILASALILHRYLFMKCNLNFYSCILFLCNWSFINNAKIGVFVTFPKRAFLLCSLLRYVF</sequence>
<gene>
    <name evidence="2" type="ORF">HUJ06_022216</name>
</gene>
<reference evidence="2 3" key="1">
    <citation type="journal article" date="2020" name="Mol. Biol. Evol.">
        <title>Distinct Expression and Methylation Patterns for Genes with Different Fates following a Single Whole-Genome Duplication in Flowering Plants.</title>
        <authorList>
            <person name="Shi T."/>
            <person name="Rahmani R.S."/>
            <person name="Gugger P.F."/>
            <person name="Wang M."/>
            <person name="Li H."/>
            <person name="Zhang Y."/>
            <person name="Li Z."/>
            <person name="Wang Q."/>
            <person name="Van de Peer Y."/>
            <person name="Marchal K."/>
            <person name="Chen J."/>
        </authorList>
    </citation>
    <scope>NUCLEOTIDE SEQUENCE [LARGE SCALE GENOMIC DNA]</scope>
    <source>
        <tissue evidence="2">Leaf</tissue>
    </source>
</reference>
<keyword evidence="1" id="KW-0472">Membrane</keyword>
<evidence type="ECO:0000313" key="2">
    <source>
        <dbReference type="EMBL" id="DAD20753.1"/>
    </source>
</evidence>
<organism evidence="2 3">
    <name type="scientific">Nelumbo nucifera</name>
    <name type="common">Sacred lotus</name>
    <dbReference type="NCBI Taxonomy" id="4432"/>
    <lineage>
        <taxon>Eukaryota</taxon>
        <taxon>Viridiplantae</taxon>
        <taxon>Streptophyta</taxon>
        <taxon>Embryophyta</taxon>
        <taxon>Tracheophyta</taxon>
        <taxon>Spermatophyta</taxon>
        <taxon>Magnoliopsida</taxon>
        <taxon>Proteales</taxon>
        <taxon>Nelumbonaceae</taxon>
        <taxon>Nelumbo</taxon>
    </lineage>
</organism>
<dbReference type="AlphaFoldDB" id="A0A822XM22"/>
<evidence type="ECO:0000256" key="1">
    <source>
        <dbReference type="SAM" id="Phobius"/>
    </source>
</evidence>
<accession>A0A822XM22</accession>